<evidence type="ECO:0000256" key="5">
    <source>
        <dbReference type="ARBA" id="ARBA00012137"/>
    </source>
</evidence>
<dbReference type="Pfam" id="PF00485">
    <property type="entry name" value="PRK"/>
    <property type="match status" value="1"/>
</dbReference>
<evidence type="ECO:0000256" key="15">
    <source>
        <dbReference type="ARBA" id="ARBA00048909"/>
    </source>
</evidence>
<evidence type="ECO:0000256" key="1">
    <source>
        <dbReference type="ARBA" id="ARBA00004496"/>
    </source>
</evidence>
<evidence type="ECO:0000256" key="7">
    <source>
        <dbReference type="ARBA" id="ARBA00022490"/>
    </source>
</evidence>
<dbReference type="EMBL" id="DVLF01000064">
    <property type="protein sequence ID" value="HIT49773.1"/>
    <property type="molecule type" value="Genomic_DNA"/>
</dbReference>
<dbReference type="GO" id="GO:0005737">
    <property type="term" value="C:cytoplasm"/>
    <property type="evidence" value="ECO:0007669"/>
    <property type="project" value="UniProtKB-SubCell"/>
</dbReference>
<evidence type="ECO:0000256" key="10">
    <source>
        <dbReference type="ARBA" id="ARBA00022777"/>
    </source>
</evidence>
<dbReference type="CDD" id="cd02023">
    <property type="entry name" value="UMPK"/>
    <property type="match status" value="1"/>
</dbReference>
<gene>
    <name evidence="16 19" type="primary">udk</name>
    <name evidence="19" type="ORF">IAD46_01970</name>
</gene>
<evidence type="ECO:0000256" key="11">
    <source>
        <dbReference type="ARBA" id="ARBA00022840"/>
    </source>
</evidence>
<dbReference type="PRINTS" id="PR00988">
    <property type="entry name" value="URIDINKINASE"/>
</dbReference>
<keyword evidence="11 16" id="KW-0067">ATP-binding</keyword>
<comment type="pathway">
    <text evidence="2 16 17">Pyrimidine metabolism; UMP biosynthesis via salvage pathway; UMP from uridine: step 1/1.</text>
</comment>
<dbReference type="InterPro" id="IPR000764">
    <property type="entry name" value="Uridine_kinase-like"/>
</dbReference>
<evidence type="ECO:0000256" key="8">
    <source>
        <dbReference type="ARBA" id="ARBA00022679"/>
    </source>
</evidence>
<dbReference type="GO" id="GO:0005524">
    <property type="term" value="F:ATP binding"/>
    <property type="evidence" value="ECO:0007669"/>
    <property type="project" value="UniProtKB-UniRule"/>
</dbReference>
<dbReference type="GO" id="GO:0044206">
    <property type="term" value="P:UMP salvage"/>
    <property type="evidence" value="ECO:0007669"/>
    <property type="project" value="UniProtKB-UniRule"/>
</dbReference>
<comment type="subcellular location">
    <subcellularLocation>
        <location evidence="1 16 17">Cytoplasm</location>
    </subcellularLocation>
</comment>
<dbReference type="InterPro" id="IPR027417">
    <property type="entry name" value="P-loop_NTPase"/>
</dbReference>
<keyword evidence="7 16" id="KW-0963">Cytoplasm</keyword>
<dbReference type="InterPro" id="IPR026008">
    <property type="entry name" value="Uridine_kinase"/>
</dbReference>
<dbReference type="InterPro" id="IPR006083">
    <property type="entry name" value="PRK/URK"/>
</dbReference>
<keyword evidence="9 16" id="KW-0547">Nucleotide-binding</keyword>
<dbReference type="Proteomes" id="UP000886758">
    <property type="component" value="Unassembled WGS sequence"/>
</dbReference>
<evidence type="ECO:0000256" key="12">
    <source>
        <dbReference type="ARBA" id="ARBA00030641"/>
    </source>
</evidence>
<comment type="catalytic activity">
    <reaction evidence="14 17">
        <text>cytidine + ATP = CMP + ADP + H(+)</text>
        <dbReference type="Rhea" id="RHEA:24674"/>
        <dbReference type="ChEBI" id="CHEBI:15378"/>
        <dbReference type="ChEBI" id="CHEBI:17562"/>
        <dbReference type="ChEBI" id="CHEBI:30616"/>
        <dbReference type="ChEBI" id="CHEBI:60377"/>
        <dbReference type="ChEBI" id="CHEBI:456216"/>
        <dbReference type="EC" id="2.7.1.48"/>
    </reaction>
</comment>
<evidence type="ECO:0000256" key="13">
    <source>
        <dbReference type="ARBA" id="ARBA00031452"/>
    </source>
</evidence>
<evidence type="ECO:0000256" key="9">
    <source>
        <dbReference type="ARBA" id="ARBA00022741"/>
    </source>
</evidence>
<keyword evidence="8 16" id="KW-0808">Transferase</keyword>
<evidence type="ECO:0000256" key="4">
    <source>
        <dbReference type="ARBA" id="ARBA00005408"/>
    </source>
</evidence>
<dbReference type="NCBIfam" id="NF004018">
    <property type="entry name" value="PRK05480.1"/>
    <property type="match status" value="1"/>
</dbReference>
<reference evidence="19" key="2">
    <citation type="journal article" date="2021" name="PeerJ">
        <title>Extensive microbial diversity within the chicken gut microbiome revealed by metagenomics and culture.</title>
        <authorList>
            <person name="Gilroy R."/>
            <person name="Ravi A."/>
            <person name="Getino M."/>
            <person name="Pursley I."/>
            <person name="Horton D.L."/>
            <person name="Alikhan N.F."/>
            <person name="Baker D."/>
            <person name="Gharbi K."/>
            <person name="Hall N."/>
            <person name="Watson M."/>
            <person name="Adriaenssens E.M."/>
            <person name="Foster-Nyarko E."/>
            <person name="Jarju S."/>
            <person name="Secka A."/>
            <person name="Antonio M."/>
            <person name="Oren A."/>
            <person name="Chaudhuri R.R."/>
            <person name="La Ragione R."/>
            <person name="Hildebrand F."/>
            <person name="Pallen M.J."/>
        </authorList>
    </citation>
    <scope>NUCLEOTIDE SEQUENCE</scope>
    <source>
        <strain evidence="19">ChiW17-6978</strain>
    </source>
</reference>
<feature type="domain" description="Phosphoribulokinase/uridine kinase" evidence="18">
    <location>
        <begin position="6"/>
        <end position="190"/>
    </location>
</feature>
<comment type="similarity">
    <text evidence="4 16 17">Belongs to the uridine kinase family.</text>
</comment>
<dbReference type="HAMAP" id="MF_00551">
    <property type="entry name" value="Uridine_kinase"/>
    <property type="match status" value="1"/>
</dbReference>
<protein>
    <recommendedName>
        <fullName evidence="6 16">Uridine kinase</fullName>
        <ecNumber evidence="5 16">2.7.1.48</ecNumber>
    </recommendedName>
    <alternativeName>
        <fullName evidence="12 16">Cytidine monophosphokinase</fullName>
    </alternativeName>
    <alternativeName>
        <fullName evidence="13 16">Uridine monophosphokinase</fullName>
    </alternativeName>
</protein>
<evidence type="ECO:0000313" key="20">
    <source>
        <dbReference type="Proteomes" id="UP000886758"/>
    </source>
</evidence>
<dbReference type="NCBIfam" id="TIGR00235">
    <property type="entry name" value="udk"/>
    <property type="match status" value="1"/>
</dbReference>
<keyword evidence="10 16" id="KW-0418">Kinase</keyword>
<dbReference type="GO" id="GO:0004849">
    <property type="term" value="F:uridine kinase activity"/>
    <property type="evidence" value="ECO:0007669"/>
    <property type="project" value="UniProtKB-UniRule"/>
</dbReference>
<dbReference type="Gene3D" id="3.40.50.300">
    <property type="entry name" value="P-loop containing nucleotide triphosphate hydrolases"/>
    <property type="match status" value="1"/>
</dbReference>
<evidence type="ECO:0000313" key="19">
    <source>
        <dbReference type="EMBL" id="HIT49773.1"/>
    </source>
</evidence>
<evidence type="ECO:0000256" key="16">
    <source>
        <dbReference type="HAMAP-Rule" id="MF_00551"/>
    </source>
</evidence>
<feature type="binding site" evidence="16">
    <location>
        <begin position="10"/>
        <end position="17"/>
    </location>
    <ligand>
        <name>ATP</name>
        <dbReference type="ChEBI" id="CHEBI:30616"/>
    </ligand>
</feature>
<dbReference type="GO" id="GO:0044211">
    <property type="term" value="P:CTP salvage"/>
    <property type="evidence" value="ECO:0007669"/>
    <property type="project" value="UniProtKB-UniRule"/>
</dbReference>
<name>A0A9D1KJE5_9MOLU</name>
<proteinExistence type="inferred from homology"/>
<comment type="pathway">
    <text evidence="3 16 17">Pyrimidine metabolism; CTP biosynthesis via salvage pathway; CTP from cytidine: step 1/3.</text>
</comment>
<comment type="caution">
    <text evidence="19">The sequence shown here is derived from an EMBL/GenBank/DDBJ whole genome shotgun (WGS) entry which is preliminary data.</text>
</comment>
<evidence type="ECO:0000256" key="2">
    <source>
        <dbReference type="ARBA" id="ARBA00004690"/>
    </source>
</evidence>
<evidence type="ECO:0000256" key="3">
    <source>
        <dbReference type="ARBA" id="ARBA00004784"/>
    </source>
</evidence>
<comment type="catalytic activity">
    <reaction evidence="15 16 17">
        <text>uridine + ATP = UMP + ADP + H(+)</text>
        <dbReference type="Rhea" id="RHEA:16825"/>
        <dbReference type="ChEBI" id="CHEBI:15378"/>
        <dbReference type="ChEBI" id="CHEBI:16704"/>
        <dbReference type="ChEBI" id="CHEBI:30616"/>
        <dbReference type="ChEBI" id="CHEBI:57865"/>
        <dbReference type="ChEBI" id="CHEBI:456216"/>
        <dbReference type="EC" id="2.7.1.48"/>
    </reaction>
</comment>
<evidence type="ECO:0000256" key="17">
    <source>
        <dbReference type="RuleBase" id="RU003825"/>
    </source>
</evidence>
<dbReference type="AlphaFoldDB" id="A0A9D1KJE5"/>
<accession>A0A9D1KJE5</accession>
<dbReference type="PANTHER" id="PTHR10285">
    <property type="entry name" value="URIDINE KINASE"/>
    <property type="match status" value="1"/>
</dbReference>
<evidence type="ECO:0000256" key="6">
    <source>
        <dbReference type="ARBA" id="ARBA00021478"/>
    </source>
</evidence>
<reference evidence="19" key="1">
    <citation type="submission" date="2020-10" db="EMBL/GenBank/DDBJ databases">
        <authorList>
            <person name="Gilroy R."/>
        </authorList>
    </citation>
    <scope>NUCLEOTIDE SEQUENCE</scope>
    <source>
        <strain evidence="19">ChiW17-6978</strain>
    </source>
</reference>
<dbReference type="EC" id="2.7.1.48" evidence="5 16"/>
<dbReference type="SUPFAM" id="SSF52540">
    <property type="entry name" value="P-loop containing nucleoside triphosphate hydrolases"/>
    <property type="match status" value="1"/>
</dbReference>
<evidence type="ECO:0000256" key="14">
    <source>
        <dbReference type="ARBA" id="ARBA00047436"/>
    </source>
</evidence>
<evidence type="ECO:0000259" key="18">
    <source>
        <dbReference type="Pfam" id="PF00485"/>
    </source>
</evidence>
<sequence>MRSVLILVAGGSASGKTTVVNEIQAKLNSIEMTVLRHDDYYKDQHEMALEERKKVNYDHPSALDNELLIRQLKELLNGNEIDCPTYDFCMHTRSDQTRRIKPTKVILLEGILVLQDPRIRELADIKIFVESDDDIRFIRRLVRDINERGRSLENVINQYLTTVKPMYYEFVKPSKRFADIIIPNDKTHDVAVDVLISKIKEIIRK</sequence>
<organism evidence="19 20">
    <name type="scientific">Candidatus Pelethenecus faecipullorum</name>
    <dbReference type="NCBI Taxonomy" id="2840900"/>
    <lineage>
        <taxon>Bacteria</taxon>
        <taxon>Bacillati</taxon>
        <taxon>Mycoplasmatota</taxon>
        <taxon>Mollicutes</taxon>
        <taxon>Candidatus Pelethenecus</taxon>
    </lineage>
</organism>